<evidence type="ECO:0000313" key="3">
    <source>
        <dbReference type="Proteomes" id="UP001079657"/>
    </source>
</evidence>
<feature type="transmembrane region" description="Helical" evidence="1">
    <location>
        <begin position="12"/>
        <end position="36"/>
    </location>
</feature>
<dbReference type="InterPro" id="IPR021354">
    <property type="entry name" value="DUF2975"/>
</dbReference>
<proteinExistence type="predicted"/>
<accession>A0ABT4CQ76</accession>
<evidence type="ECO:0000256" key="1">
    <source>
        <dbReference type="SAM" id="Phobius"/>
    </source>
</evidence>
<keyword evidence="1" id="KW-0812">Transmembrane</keyword>
<keyword evidence="1" id="KW-0472">Membrane</keyword>
<comment type="caution">
    <text evidence="2">The sequence shown here is derived from an EMBL/GenBank/DDBJ whole genome shotgun (WGS) entry which is preliminary data.</text>
</comment>
<keyword evidence="3" id="KW-1185">Reference proteome</keyword>
<reference evidence="2" key="1">
    <citation type="submission" date="2022-12" db="EMBL/GenBank/DDBJ databases">
        <authorList>
            <person name="Wang J."/>
        </authorList>
    </citation>
    <scope>NUCLEOTIDE SEQUENCE</scope>
    <source>
        <strain evidence="2">HY-42-06</strain>
    </source>
</reference>
<dbReference type="EMBL" id="JAPQES010000003">
    <property type="protein sequence ID" value="MCY6371103.1"/>
    <property type="molecule type" value="Genomic_DNA"/>
</dbReference>
<feature type="transmembrane region" description="Helical" evidence="1">
    <location>
        <begin position="133"/>
        <end position="150"/>
    </location>
</feature>
<feature type="transmembrane region" description="Helical" evidence="1">
    <location>
        <begin position="48"/>
        <end position="69"/>
    </location>
</feature>
<keyword evidence="1" id="KW-1133">Transmembrane helix</keyword>
<dbReference type="Proteomes" id="UP001079657">
    <property type="component" value="Unassembled WGS sequence"/>
</dbReference>
<sequence>MKYYGNHSLADFLKIMLDILLLIGIGMFIFISKNALSSDALQISTSRKVFICSLFLIGSISLILIVYNLRKIVKSLIIVNPFVRENVRSLRNISIECFTVATCYLLNFFMNPKYGEFHLIAIDARGVHTDMEFFIFFFAGCFILILSKVFQQAVETKEENDFTI</sequence>
<gene>
    <name evidence="2" type="ORF">OXH55_10705</name>
</gene>
<name>A0ABT4CQ76_9CLOT</name>
<evidence type="ECO:0000313" key="2">
    <source>
        <dbReference type="EMBL" id="MCY6371103.1"/>
    </source>
</evidence>
<dbReference type="RefSeq" id="WP_268049947.1">
    <property type="nucleotide sequence ID" value="NZ_JAPQES010000003.1"/>
</dbReference>
<dbReference type="Pfam" id="PF11188">
    <property type="entry name" value="DUF2975"/>
    <property type="match status" value="1"/>
</dbReference>
<organism evidence="2 3">
    <name type="scientific">Clostridium ganghwense</name>
    <dbReference type="NCBI Taxonomy" id="312089"/>
    <lineage>
        <taxon>Bacteria</taxon>
        <taxon>Bacillati</taxon>
        <taxon>Bacillota</taxon>
        <taxon>Clostridia</taxon>
        <taxon>Eubacteriales</taxon>
        <taxon>Clostridiaceae</taxon>
        <taxon>Clostridium</taxon>
    </lineage>
</organism>
<protein>
    <submittedName>
        <fullName evidence="2">DUF2975 domain-containing protein</fullName>
    </submittedName>
</protein>